<feature type="region of interest" description="Disordered" evidence="6">
    <location>
        <begin position="1"/>
        <end position="70"/>
    </location>
</feature>
<dbReference type="STRING" id="4999.A0A1Y1UMU9"/>
<comment type="caution">
    <text evidence="8">The sequence shown here is derived from an EMBL/GenBank/DDBJ whole genome shotgun (WGS) entry which is preliminary data.</text>
</comment>
<reference evidence="8 9" key="1">
    <citation type="submission" date="2017-03" db="EMBL/GenBank/DDBJ databases">
        <title>Widespread Adenine N6-methylation of Active Genes in Fungi.</title>
        <authorList>
            <consortium name="DOE Joint Genome Institute"/>
            <person name="Mondo S.J."/>
            <person name="Dannebaum R.O."/>
            <person name="Kuo R.C."/>
            <person name="Louie K.B."/>
            <person name="Bewick A.J."/>
            <person name="Labutti K."/>
            <person name="Haridas S."/>
            <person name="Kuo A."/>
            <person name="Salamov A."/>
            <person name="Ahrendt S.R."/>
            <person name="Lau R."/>
            <person name="Bowen B.P."/>
            <person name="Lipzen A."/>
            <person name="Sullivan W."/>
            <person name="Andreopoulos W.B."/>
            <person name="Clum A."/>
            <person name="Lindquist E."/>
            <person name="Daum C."/>
            <person name="Northen T.R."/>
            <person name="Ramamoorthy G."/>
            <person name="Schmitz R.J."/>
            <person name="Gryganskyi A."/>
            <person name="Culley D."/>
            <person name="Magnuson J."/>
            <person name="James T.Y."/>
            <person name="O'Malley M.A."/>
            <person name="Stajich J.E."/>
            <person name="Spatafora J.W."/>
            <person name="Visel A."/>
            <person name="Grigoriev I.V."/>
        </authorList>
    </citation>
    <scope>NUCLEOTIDE SEQUENCE [LARGE SCALE GENOMIC DNA]</scope>
    <source>
        <strain evidence="8 9">NRRL Y-17943</strain>
    </source>
</reference>
<dbReference type="PANTHER" id="PTHR48277">
    <property type="entry name" value="MITOCHONDRIAL RIBOSOMAL PROTEIN S5"/>
    <property type="match status" value="1"/>
</dbReference>
<dbReference type="Gene3D" id="3.30.230.10">
    <property type="match status" value="1"/>
</dbReference>
<dbReference type="InterPro" id="IPR000851">
    <property type="entry name" value="Ribosomal_uS5"/>
</dbReference>
<keyword evidence="3 4" id="KW-0687">Ribonucleoprotein</keyword>
<evidence type="ECO:0000313" key="8">
    <source>
        <dbReference type="EMBL" id="ORX39383.1"/>
    </source>
</evidence>
<evidence type="ECO:0000313" key="9">
    <source>
        <dbReference type="Proteomes" id="UP000193218"/>
    </source>
</evidence>
<dbReference type="InParanoid" id="A0A1Y1UMU9"/>
<dbReference type="PROSITE" id="PS50881">
    <property type="entry name" value="S5_DSRBD"/>
    <property type="match status" value="1"/>
</dbReference>
<evidence type="ECO:0000256" key="1">
    <source>
        <dbReference type="ARBA" id="ARBA00008945"/>
    </source>
</evidence>
<dbReference type="GO" id="GO:1990904">
    <property type="term" value="C:ribonucleoprotein complex"/>
    <property type="evidence" value="ECO:0007669"/>
    <property type="project" value="UniProtKB-UniRule"/>
</dbReference>
<evidence type="ECO:0000256" key="5">
    <source>
        <dbReference type="RuleBase" id="RU003823"/>
    </source>
</evidence>
<dbReference type="InterPro" id="IPR014721">
    <property type="entry name" value="Ribsml_uS5_D2-typ_fold_subgr"/>
</dbReference>
<dbReference type="InterPro" id="IPR013810">
    <property type="entry name" value="Ribosomal_uS5_N"/>
</dbReference>
<dbReference type="InterPro" id="IPR020568">
    <property type="entry name" value="Ribosomal_Su5_D2-typ_SF"/>
</dbReference>
<dbReference type="Gene3D" id="3.30.160.20">
    <property type="match status" value="1"/>
</dbReference>
<organism evidence="8 9">
    <name type="scientific">Kockovaella imperatae</name>
    <dbReference type="NCBI Taxonomy" id="4999"/>
    <lineage>
        <taxon>Eukaryota</taxon>
        <taxon>Fungi</taxon>
        <taxon>Dikarya</taxon>
        <taxon>Basidiomycota</taxon>
        <taxon>Agaricomycotina</taxon>
        <taxon>Tremellomycetes</taxon>
        <taxon>Tremellales</taxon>
        <taxon>Cuniculitremaceae</taxon>
        <taxon>Kockovaella</taxon>
    </lineage>
</organism>
<dbReference type="GO" id="GO:0005840">
    <property type="term" value="C:ribosome"/>
    <property type="evidence" value="ECO:0007669"/>
    <property type="project" value="UniProtKB-KW"/>
</dbReference>
<dbReference type="AlphaFoldDB" id="A0A1Y1UMU9"/>
<dbReference type="FunCoup" id="A0A1Y1UMU9">
    <property type="interactions" value="117"/>
</dbReference>
<proteinExistence type="inferred from homology"/>
<gene>
    <name evidence="8" type="ORF">BD324DRAFT_576679</name>
</gene>
<name>A0A1Y1UMU9_9TREE</name>
<evidence type="ECO:0000256" key="2">
    <source>
        <dbReference type="ARBA" id="ARBA00022980"/>
    </source>
</evidence>
<dbReference type="OrthoDB" id="309483at2759"/>
<dbReference type="RefSeq" id="XP_021873246.1">
    <property type="nucleotide sequence ID" value="XM_022013203.1"/>
</dbReference>
<feature type="domain" description="S5 DRBM" evidence="7">
    <location>
        <begin position="139"/>
        <end position="203"/>
    </location>
</feature>
<dbReference type="GO" id="GO:0003735">
    <property type="term" value="F:structural constituent of ribosome"/>
    <property type="evidence" value="ECO:0007669"/>
    <property type="project" value="UniProtKB-UniRule"/>
</dbReference>
<keyword evidence="2 4" id="KW-0689">Ribosomal protein</keyword>
<evidence type="ECO:0000256" key="3">
    <source>
        <dbReference type="ARBA" id="ARBA00023274"/>
    </source>
</evidence>
<keyword evidence="9" id="KW-1185">Reference proteome</keyword>
<dbReference type="SUPFAM" id="SSF54768">
    <property type="entry name" value="dsRNA-binding domain-like"/>
    <property type="match status" value="1"/>
</dbReference>
<protein>
    <recommendedName>
        <fullName evidence="7">S5 DRBM domain-containing protein</fullName>
    </recommendedName>
</protein>
<dbReference type="EMBL" id="NBSH01000003">
    <property type="protein sequence ID" value="ORX39383.1"/>
    <property type="molecule type" value="Genomic_DNA"/>
</dbReference>
<evidence type="ECO:0000259" key="7">
    <source>
        <dbReference type="PROSITE" id="PS50881"/>
    </source>
</evidence>
<dbReference type="Proteomes" id="UP000193218">
    <property type="component" value="Unassembled WGS sequence"/>
</dbReference>
<dbReference type="PANTHER" id="PTHR48277:SF1">
    <property type="entry name" value="MITOCHONDRIAL RIBOSOMAL PROTEIN S5"/>
    <property type="match status" value="1"/>
</dbReference>
<feature type="compositionally biased region" description="Low complexity" evidence="6">
    <location>
        <begin position="19"/>
        <end position="62"/>
    </location>
</feature>
<dbReference type="GO" id="GO:0006412">
    <property type="term" value="P:translation"/>
    <property type="evidence" value="ECO:0007669"/>
    <property type="project" value="InterPro"/>
</dbReference>
<evidence type="ECO:0000256" key="6">
    <source>
        <dbReference type="SAM" id="MobiDB-lite"/>
    </source>
</evidence>
<dbReference type="Pfam" id="PF03719">
    <property type="entry name" value="Ribosomal_S5_C"/>
    <property type="match status" value="1"/>
</dbReference>
<sequence>MRLSRGALRQLAGTRALSTAPSAQHAAPVASSSSSTPSTSSSSSSSASSSSATPAEVESSRPPILPFFPIPRPPNFPGKFRPNNGEYPTVNFVNFPYPLWKPTAAKDLPKDTVGGDHREKNQKILAAMTGLEVKELNDLRRMLIKQQRVSHMTKKGRMRGMVAWMLVGDPNKGLVGLGRGAAKSGPAAVDKAFYQACKNMDYVDRYENRTLWGSGKELRGKFESSVVHLRARPPGFGLFVPHSVHKVLSMCGIKDASAMIVGSTHLVNVTKCVIQMLHGGANPPGFGSGFSTAGKVENKGHGMRTKTEIERARGRYGVNIGRQV</sequence>
<dbReference type="InterPro" id="IPR005324">
    <property type="entry name" value="Ribosomal_uS5_C"/>
</dbReference>
<dbReference type="GO" id="GO:0003723">
    <property type="term" value="F:RNA binding"/>
    <property type="evidence" value="ECO:0007669"/>
    <property type="project" value="InterPro"/>
</dbReference>
<comment type="similarity">
    <text evidence="1 5">Belongs to the universal ribosomal protein uS5 family.</text>
</comment>
<dbReference type="Pfam" id="PF00333">
    <property type="entry name" value="Ribosomal_S5"/>
    <property type="match status" value="1"/>
</dbReference>
<dbReference type="SUPFAM" id="SSF54211">
    <property type="entry name" value="Ribosomal protein S5 domain 2-like"/>
    <property type="match status" value="1"/>
</dbReference>
<accession>A0A1Y1UMU9</accession>
<dbReference type="GeneID" id="33555011"/>
<evidence type="ECO:0000256" key="4">
    <source>
        <dbReference type="PROSITE-ProRule" id="PRU00268"/>
    </source>
</evidence>